<name>A0A0K1PYT3_9BACT</name>
<dbReference type="InterPro" id="IPR013783">
    <property type="entry name" value="Ig-like_fold"/>
</dbReference>
<dbReference type="KEGG" id="llu:AKJ09_05220"/>
<reference evidence="3 4" key="1">
    <citation type="submission" date="2015-08" db="EMBL/GenBank/DDBJ databases">
        <authorList>
            <person name="Babu N.S."/>
            <person name="Beckwith C.J."/>
            <person name="Beseler K.G."/>
            <person name="Brison A."/>
            <person name="Carone J.V."/>
            <person name="Caskin T.P."/>
            <person name="Diamond M."/>
            <person name="Durham M.E."/>
            <person name="Foxe J.M."/>
            <person name="Go M."/>
            <person name="Henderson B.A."/>
            <person name="Jones I.B."/>
            <person name="McGettigan J.A."/>
            <person name="Micheletti S.J."/>
            <person name="Nasrallah M.E."/>
            <person name="Ortiz D."/>
            <person name="Piller C.R."/>
            <person name="Privatt S.R."/>
            <person name="Schneider S.L."/>
            <person name="Sharp S."/>
            <person name="Smith T.C."/>
            <person name="Stanton J.D."/>
            <person name="Ullery H.E."/>
            <person name="Wilson R.J."/>
            <person name="Serrano M.G."/>
            <person name="Buck G."/>
            <person name="Lee V."/>
            <person name="Wang Y."/>
            <person name="Carvalho R."/>
            <person name="Voegtly L."/>
            <person name="Shi R."/>
            <person name="Duckworth R."/>
            <person name="Johnson A."/>
            <person name="Loviza R."/>
            <person name="Walstead R."/>
            <person name="Shah Z."/>
            <person name="Kiflezghi M."/>
            <person name="Wade K."/>
            <person name="Ball S.L."/>
            <person name="Bradley K.W."/>
            <person name="Asai D.J."/>
            <person name="Bowman C.A."/>
            <person name="Russell D.A."/>
            <person name="Pope W.H."/>
            <person name="Jacobs-Sera D."/>
            <person name="Hendrix R.W."/>
            <person name="Hatfull G.F."/>
        </authorList>
    </citation>
    <scope>NUCLEOTIDE SEQUENCE [LARGE SCALE GENOMIC DNA]</scope>
    <source>
        <strain evidence="3 4">DSM 27648</strain>
    </source>
</reference>
<dbReference type="Gene3D" id="2.60.40.10">
    <property type="entry name" value="Immunoglobulins"/>
    <property type="match status" value="5"/>
</dbReference>
<evidence type="ECO:0000313" key="4">
    <source>
        <dbReference type="Proteomes" id="UP000064967"/>
    </source>
</evidence>
<keyword evidence="4" id="KW-1185">Reference proteome</keyword>
<keyword evidence="2" id="KW-0732">Signal</keyword>
<feature type="signal peptide" evidence="2">
    <location>
        <begin position="1"/>
        <end position="20"/>
    </location>
</feature>
<evidence type="ECO:0000256" key="2">
    <source>
        <dbReference type="SAM" id="SignalP"/>
    </source>
</evidence>
<protein>
    <recommendedName>
        <fullName evidence="5">IPT/TIG domain-containing protein</fullName>
    </recommendedName>
</protein>
<dbReference type="InterPro" id="IPR014756">
    <property type="entry name" value="Ig_E-set"/>
</dbReference>
<feature type="chain" id="PRO_5005466265" description="IPT/TIG domain-containing protein" evidence="2">
    <location>
        <begin position="21"/>
        <end position="692"/>
    </location>
</feature>
<evidence type="ECO:0000313" key="3">
    <source>
        <dbReference type="EMBL" id="AKU98556.1"/>
    </source>
</evidence>
<feature type="region of interest" description="Disordered" evidence="1">
    <location>
        <begin position="33"/>
        <end position="86"/>
    </location>
</feature>
<organism evidence="3 4">
    <name type="scientific">Labilithrix luteola</name>
    <dbReference type="NCBI Taxonomy" id="1391654"/>
    <lineage>
        <taxon>Bacteria</taxon>
        <taxon>Pseudomonadati</taxon>
        <taxon>Myxococcota</taxon>
        <taxon>Polyangia</taxon>
        <taxon>Polyangiales</taxon>
        <taxon>Labilitrichaceae</taxon>
        <taxon>Labilithrix</taxon>
    </lineage>
</organism>
<sequence length="692" mass="68811">MVTGLTGVTGLSGFALVSLAAVAAMAPLVACSSSDRVAPVETTPASTNQTTEPAPPNDSTNQKPSTPRNPDEAQAPEISSVDPSRAMVGTVGPSIVVTGNNFVPRSIVQLDGAPLATSFVSETELRATIPTSKLATVGTLRLSVGTSAPGGGASREISFEVENPVASVTSLSPLSVLAGSAQTLVHLTGTGFVSGAKVIFGGNELATTFVSTTSLDAIVPANLLTAFGSVPVKVRNPTPGGGDSGSIAFTVANPDAAIQNINPSAAFVGSAAVTMTVNGGGFVNASNVVFNGNALATTFVNGGQLTATVPATMLGAAGDFPVTVSNPPPGGGVSTPVVFRVQYPVPSLSSPLSPATIGAGAGPTDVTVTGVGFFITSQITFDNAPAATTYVDSTHLKATLSAAQLATAGAIAVRVVNGTPGGGTSAALSFTVTNPAPQITGLNPTSVPAASPDRTITITGTGFVPSSIVKGGGTILSSNYVSNTQLTAVVPSTQLVNPGSVGITVTNPAPGGGSSAAKNLIIGCDTSGVDVPLTTVGTLTTLQTNFTSASKGSRFSASSSCAVTTIDPSKQQPVRSWIVQNTTGQTVTLSAWADCSTITNGDAFLTFYRRPTVPTTDAERLACASAVSEGINGEGGYSSPDSGGSQYCPGLTKANGGGLVLGVCEKAVVQIQPWDVASATYPAPPQIRVKPE</sequence>
<evidence type="ECO:0000256" key="1">
    <source>
        <dbReference type="SAM" id="MobiDB-lite"/>
    </source>
</evidence>
<dbReference type="Proteomes" id="UP000064967">
    <property type="component" value="Chromosome"/>
</dbReference>
<dbReference type="AlphaFoldDB" id="A0A0K1PYT3"/>
<dbReference type="CDD" id="cd00102">
    <property type="entry name" value="IPT"/>
    <property type="match status" value="1"/>
</dbReference>
<evidence type="ECO:0008006" key="5">
    <source>
        <dbReference type="Google" id="ProtNLM"/>
    </source>
</evidence>
<accession>A0A0K1PYT3</accession>
<dbReference type="EMBL" id="CP012333">
    <property type="protein sequence ID" value="AKU98556.1"/>
    <property type="molecule type" value="Genomic_DNA"/>
</dbReference>
<dbReference type="STRING" id="1391654.AKJ09_05220"/>
<feature type="compositionally biased region" description="Polar residues" evidence="1">
    <location>
        <begin position="43"/>
        <end position="68"/>
    </location>
</feature>
<proteinExistence type="predicted"/>
<gene>
    <name evidence="3" type="ORF">AKJ09_05220</name>
</gene>
<dbReference type="SUPFAM" id="SSF81296">
    <property type="entry name" value="E set domains"/>
    <property type="match status" value="5"/>
</dbReference>